<protein>
    <submittedName>
        <fullName evidence="5">Protein phosphatase Slingshot</fullName>
    </submittedName>
</protein>
<feature type="domain" description="Tyrosine specific protein phosphatases" evidence="4">
    <location>
        <begin position="138"/>
        <end position="195"/>
    </location>
</feature>
<name>A0A3G4ZTF0_9VIRU</name>
<dbReference type="EMBL" id="MK072071">
    <property type="protein sequence ID" value="AYV78176.1"/>
    <property type="molecule type" value="Genomic_DNA"/>
</dbReference>
<sequence length="233" mass="27549">MALQNEDWWQFLESNCDDPKSSTDNEKLLKILFNKTELDIYDGKHENKVMKKKESKICPKCCHFIDASEEDHNANHMVEIVPHLYIGGVWNAHNMDELINNEIDTIINVAYEVENKFIDSFKYKKYFWDDREDQQISHLLVEIVDAIHNLIKEGKNVLVHCYMGRSRSGSVIIAYLMKYHEQILDDAIKFARSKKYDIWPNNGFINELKYMGEHYLEKSEKIDKHTPCDMLNK</sequence>
<dbReference type="InterPro" id="IPR000387">
    <property type="entry name" value="Tyr_Pase_dom"/>
</dbReference>
<reference evidence="5" key="1">
    <citation type="submission" date="2018-10" db="EMBL/GenBank/DDBJ databases">
        <title>Hidden diversity of soil giant viruses.</title>
        <authorList>
            <person name="Schulz F."/>
            <person name="Alteio L."/>
            <person name="Goudeau D."/>
            <person name="Ryan E.M."/>
            <person name="Malmstrom R.R."/>
            <person name="Blanchard J."/>
            <person name="Woyke T."/>
        </authorList>
    </citation>
    <scope>NUCLEOTIDE SEQUENCE</scope>
    <source>
        <strain evidence="5">EDV1</strain>
    </source>
</reference>
<evidence type="ECO:0000256" key="1">
    <source>
        <dbReference type="ARBA" id="ARBA00022801"/>
    </source>
</evidence>
<dbReference type="Pfam" id="PF00782">
    <property type="entry name" value="DSPc"/>
    <property type="match status" value="1"/>
</dbReference>
<feature type="domain" description="Tyrosine-protein phosphatase" evidence="3">
    <location>
        <begin position="76"/>
        <end position="217"/>
    </location>
</feature>
<evidence type="ECO:0000259" key="4">
    <source>
        <dbReference type="PROSITE" id="PS50056"/>
    </source>
</evidence>
<dbReference type="GO" id="GO:0008330">
    <property type="term" value="F:protein tyrosine/threonine phosphatase activity"/>
    <property type="evidence" value="ECO:0007669"/>
    <property type="project" value="TreeGrafter"/>
</dbReference>
<keyword evidence="1" id="KW-0378">Hydrolase</keyword>
<dbReference type="InterPro" id="IPR020422">
    <property type="entry name" value="TYR_PHOSPHATASE_DUAL_dom"/>
</dbReference>
<dbReference type="CDD" id="cd14498">
    <property type="entry name" value="DSP"/>
    <property type="match status" value="1"/>
</dbReference>
<evidence type="ECO:0000259" key="3">
    <source>
        <dbReference type="PROSITE" id="PS50054"/>
    </source>
</evidence>
<evidence type="ECO:0000256" key="2">
    <source>
        <dbReference type="ARBA" id="ARBA00022912"/>
    </source>
</evidence>
<dbReference type="Gene3D" id="3.90.190.10">
    <property type="entry name" value="Protein tyrosine phosphatase superfamily"/>
    <property type="match status" value="1"/>
</dbReference>
<dbReference type="PROSITE" id="PS00383">
    <property type="entry name" value="TYR_PHOSPHATASE_1"/>
    <property type="match status" value="1"/>
</dbReference>
<dbReference type="GO" id="GO:0033550">
    <property type="term" value="F:MAP kinase tyrosine phosphatase activity"/>
    <property type="evidence" value="ECO:0007669"/>
    <property type="project" value="TreeGrafter"/>
</dbReference>
<dbReference type="SMART" id="SM00195">
    <property type="entry name" value="DSPc"/>
    <property type="match status" value="1"/>
</dbReference>
<dbReference type="InterPro" id="IPR000340">
    <property type="entry name" value="Dual-sp_phosphatase_cat-dom"/>
</dbReference>
<proteinExistence type="predicted"/>
<dbReference type="PROSITE" id="PS50054">
    <property type="entry name" value="TYR_PHOSPHATASE_DUAL"/>
    <property type="match status" value="1"/>
</dbReference>
<evidence type="ECO:0000313" key="5">
    <source>
        <dbReference type="EMBL" id="AYV78176.1"/>
    </source>
</evidence>
<accession>A0A3G4ZTF0</accession>
<dbReference type="PANTHER" id="PTHR10159">
    <property type="entry name" value="DUAL SPECIFICITY PROTEIN PHOSPHATASE"/>
    <property type="match status" value="1"/>
</dbReference>
<gene>
    <name evidence="5" type="ORF">Edafosvirus6_25</name>
</gene>
<dbReference type="SUPFAM" id="SSF52799">
    <property type="entry name" value="(Phosphotyrosine protein) phosphatases II"/>
    <property type="match status" value="1"/>
</dbReference>
<dbReference type="InterPro" id="IPR016130">
    <property type="entry name" value="Tyr_Pase_AS"/>
</dbReference>
<keyword evidence="2" id="KW-0904">Protein phosphatase</keyword>
<dbReference type="GO" id="GO:0017017">
    <property type="term" value="F:MAP kinase tyrosine/serine/threonine phosphatase activity"/>
    <property type="evidence" value="ECO:0007669"/>
    <property type="project" value="TreeGrafter"/>
</dbReference>
<dbReference type="PROSITE" id="PS50056">
    <property type="entry name" value="TYR_PHOSPHATASE_2"/>
    <property type="match status" value="1"/>
</dbReference>
<dbReference type="InterPro" id="IPR029021">
    <property type="entry name" value="Prot-tyrosine_phosphatase-like"/>
</dbReference>
<organism evidence="5">
    <name type="scientific">Edafosvirus sp</name>
    <dbReference type="NCBI Taxonomy" id="2487765"/>
    <lineage>
        <taxon>Viruses</taxon>
        <taxon>Varidnaviria</taxon>
        <taxon>Bamfordvirae</taxon>
        <taxon>Nucleocytoviricota</taxon>
        <taxon>Megaviricetes</taxon>
        <taxon>Imitervirales</taxon>
        <taxon>Mimiviridae</taxon>
        <taxon>Klosneuvirinae</taxon>
    </lineage>
</organism>
<dbReference type="PANTHER" id="PTHR10159:SF519">
    <property type="entry name" value="DUAL SPECIFICITY PROTEIN PHOSPHATASE MPK3"/>
    <property type="match status" value="1"/>
</dbReference>